<dbReference type="PANTHER" id="PTHR10412:SF11">
    <property type="entry name" value="MANNOSYL-OLIGOSACCHARIDE GLUCOSIDASE"/>
    <property type="match status" value="1"/>
</dbReference>
<dbReference type="PANTHER" id="PTHR10412">
    <property type="entry name" value="MANNOSYL-OLIGOSACCHARIDE GLUCOSIDASE"/>
    <property type="match status" value="1"/>
</dbReference>
<keyword evidence="3" id="KW-0812">Transmembrane</keyword>
<evidence type="ECO:0000256" key="7">
    <source>
        <dbReference type="ARBA" id="ARBA00022989"/>
    </source>
</evidence>
<proteinExistence type="inferred from homology"/>
<evidence type="ECO:0000256" key="9">
    <source>
        <dbReference type="ARBA" id="ARBA00023180"/>
    </source>
</evidence>
<evidence type="ECO:0000256" key="6">
    <source>
        <dbReference type="ARBA" id="ARBA00022968"/>
    </source>
</evidence>
<feature type="domain" description="Glycosyl hydrolase family 63 C-terminal" evidence="12">
    <location>
        <begin position="86"/>
        <end position="241"/>
    </location>
</feature>
<gene>
    <name evidence="13" type="ORF">HAKA00212_LOCUS9305</name>
</gene>
<name>A0A7S3XS34_HETAK</name>
<keyword evidence="4" id="KW-0378">Hydrolase</keyword>
<comment type="subcellular location">
    <subcellularLocation>
        <location evidence="1">Endoplasmic reticulum membrane</location>
        <topology evidence="1">Single-pass type II membrane protein</topology>
    </subcellularLocation>
</comment>
<evidence type="ECO:0000256" key="4">
    <source>
        <dbReference type="ARBA" id="ARBA00022801"/>
    </source>
</evidence>
<dbReference type="Pfam" id="PF03200">
    <property type="entry name" value="Glyco_hydro_63"/>
    <property type="match status" value="1"/>
</dbReference>
<evidence type="ECO:0000256" key="3">
    <source>
        <dbReference type="ARBA" id="ARBA00022692"/>
    </source>
</evidence>
<evidence type="ECO:0000256" key="1">
    <source>
        <dbReference type="ARBA" id="ARBA00004648"/>
    </source>
</evidence>
<sequence>MKEKGGFYDLGPYSESGVIEQRIVLRCVNNDRAHKDIDISMKQYENLESVTEETNPCPRQFPHIAFPLGDGKGGLLTREKYAPGPDAEYGHVRHTGYPTVLPLALRLLRPGDPRLGRLLALLRDENELWSPHGVRSLSKSDLFYGRENAPGDAPYWRGYIWINMNYLVLDGLHHYGAVDGPYRERCRALYEELRENVMQTVLGSYERTGYFWEQYHDVTGQGLRSHPFTGWTALVLHIMGETYH</sequence>
<evidence type="ECO:0000256" key="8">
    <source>
        <dbReference type="ARBA" id="ARBA00023136"/>
    </source>
</evidence>
<accession>A0A7S3XS34</accession>
<keyword evidence="7" id="KW-1133">Transmembrane helix</keyword>
<reference evidence="13" key="1">
    <citation type="submission" date="2021-01" db="EMBL/GenBank/DDBJ databases">
        <authorList>
            <person name="Corre E."/>
            <person name="Pelletier E."/>
            <person name="Niang G."/>
            <person name="Scheremetjew M."/>
            <person name="Finn R."/>
            <person name="Kale V."/>
            <person name="Holt S."/>
            <person name="Cochrane G."/>
            <person name="Meng A."/>
            <person name="Brown T."/>
            <person name="Cohen L."/>
        </authorList>
    </citation>
    <scope>NUCLEOTIDE SEQUENCE</scope>
    <source>
        <strain evidence="13">CCMP3107</strain>
    </source>
</reference>
<dbReference type="GO" id="GO:0004573">
    <property type="term" value="F:Glc3Man9GlcNAc2 oligosaccharide glucosidase activity"/>
    <property type="evidence" value="ECO:0007669"/>
    <property type="project" value="UniProtKB-EC"/>
</dbReference>
<evidence type="ECO:0000256" key="2">
    <source>
        <dbReference type="ARBA" id="ARBA00010833"/>
    </source>
</evidence>
<keyword evidence="8" id="KW-0472">Membrane</keyword>
<evidence type="ECO:0000256" key="5">
    <source>
        <dbReference type="ARBA" id="ARBA00022824"/>
    </source>
</evidence>
<keyword evidence="10" id="KW-0326">Glycosidase</keyword>
<dbReference type="EMBL" id="HBIU01020029">
    <property type="protein sequence ID" value="CAE0630608.1"/>
    <property type="molecule type" value="Transcribed_RNA"/>
</dbReference>
<dbReference type="InterPro" id="IPR031335">
    <property type="entry name" value="Glyco_hydro_63_C"/>
</dbReference>
<dbReference type="InterPro" id="IPR012341">
    <property type="entry name" value="6hp_glycosidase-like_sf"/>
</dbReference>
<dbReference type="GO" id="GO:0009311">
    <property type="term" value="P:oligosaccharide metabolic process"/>
    <property type="evidence" value="ECO:0007669"/>
    <property type="project" value="InterPro"/>
</dbReference>
<keyword evidence="5" id="KW-0256">Endoplasmic reticulum</keyword>
<organism evidence="13">
    <name type="scientific">Heterosigma akashiwo</name>
    <name type="common">Chromophytic alga</name>
    <name type="synonym">Heterosigma carterae</name>
    <dbReference type="NCBI Taxonomy" id="2829"/>
    <lineage>
        <taxon>Eukaryota</taxon>
        <taxon>Sar</taxon>
        <taxon>Stramenopiles</taxon>
        <taxon>Ochrophyta</taxon>
        <taxon>Raphidophyceae</taxon>
        <taxon>Chattonellales</taxon>
        <taxon>Chattonellaceae</taxon>
        <taxon>Heterosigma</taxon>
    </lineage>
</organism>
<comment type="similarity">
    <text evidence="2">Belongs to the glycosyl hydrolase 63 family.</text>
</comment>
<dbReference type="InterPro" id="IPR008928">
    <property type="entry name" value="6-hairpin_glycosidase_sf"/>
</dbReference>
<dbReference type="SUPFAM" id="SSF48208">
    <property type="entry name" value="Six-hairpin glycosidases"/>
    <property type="match status" value="1"/>
</dbReference>
<evidence type="ECO:0000313" key="13">
    <source>
        <dbReference type="EMBL" id="CAE0630608.1"/>
    </source>
</evidence>
<evidence type="ECO:0000259" key="12">
    <source>
        <dbReference type="Pfam" id="PF03200"/>
    </source>
</evidence>
<dbReference type="GO" id="GO:0006487">
    <property type="term" value="P:protein N-linked glycosylation"/>
    <property type="evidence" value="ECO:0007669"/>
    <property type="project" value="TreeGrafter"/>
</dbReference>
<dbReference type="Gene3D" id="1.50.10.10">
    <property type="match status" value="1"/>
</dbReference>
<dbReference type="EC" id="3.2.1.106" evidence="11"/>
<dbReference type="AlphaFoldDB" id="A0A7S3XS34"/>
<protein>
    <recommendedName>
        <fullName evidence="11">mannosyl-oligosaccharide glucosidase</fullName>
        <ecNumber evidence="11">3.2.1.106</ecNumber>
    </recommendedName>
</protein>
<keyword evidence="9" id="KW-0325">Glycoprotein</keyword>
<dbReference type="GO" id="GO:0005789">
    <property type="term" value="C:endoplasmic reticulum membrane"/>
    <property type="evidence" value="ECO:0007669"/>
    <property type="project" value="UniProtKB-SubCell"/>
</dbReference>
<evidence type="ECO:0000256" key="10">
    <source>
        <dbReference type="ARBA" id="ARBA00023295"/>
    </source>
</evidence>
<evidence type="ECO:0000256" key="11">
    <source>
        <dbReference type="ARBA" id="ARBA00038888"/>
    </source>
</evidence>
<dbReference type="InterPro" id="IPR004888">
    <property type="entry name" value="Glycoside_hydrolase_63"/>
</dbReference>
<keyword evidence="6" id="KW-0735">Signal-anchor</keyword>